<evidence type="ECO:0000313" key="3">
    <source>
        <dbReference type="Proteomes" id="UP000652761"/>
    </source>
</evidence>
<sequence>LSALYVYIYEAITLVAITFVSTLVVWVRRQHPARRYQGSDAGYVAISVAIWKATGPSSLSEGKRQVLCRDLGRDIILVAFFLKG</sequence>
<protein>
    <submittedName>
        <fullName evidence="2">Uncharacterized protein</fullName>
    </submittedName>
</protein>
<proteinExistence type="predicted"/>
<dbReference type="AlphaFoldDB" id="A0A843TYG4"/>
<keyword evidence="3" id="KW-1185">Reference proteome</keyword>
<feature type="non-terminal residue" evidence="2">
    <location>
        <position position="1"/>
    </location>
</feature>
<reference evidence="2" key="1">
    <citation type="submission" date="2017-07" db="EMBL/GenBank/DDBJ databases">
        <title>Taro Niue Genome Assembly and Annotation.</title>
        <authorList>
            <person name="Atibalentja N."/>
            <person name="Keating K."/>
            <person name="Fields C.J."/>
        </authorList>
    </citation>
    <scope>NUCLEOTIDE SEQUENCE</scope>
    <source>
        <strain evidence="2">Niue_2</strain>
        <tissue evidence="2">Leaf</tissue>
    </source>
</reference>
<dbReference type="Proteomes" id="UP000652761">
    <property type="component" value="Unassembled WGS sequence"/>
</dbReference>
<keyword evidence="1" id="KW-0472">Membrane</keyword>
<comment type="caution">
    <text evidence="2">The sequence shown here is derived from an EMBL/GenBank/DDBJ whole genome shotgun (WGS) entry which is preliminary data.</text>
</comment>
<keyword evidence="1" id="KW-0812">Transmembrane</keyword>
<name>A0A843TYG4_COLES</name>
<feature type="transmembrane region" description="Helical" evidence="1">
    <location>
        <begin position="6"/>
        <end position="27"/>
    </location>
</feature>
<organism evidence="2 3">
    <name type="scientific">Colocasia esculenta</name>
    <name type="common">Wild taro</name>
    <name type="synonym">Arum esculentum</name>
    <dbReference type="NCBI Taxonomy" id="4460"/>
    <lineage>
        <taxon>Eukaryota</taxon>
        <taxon>Viridiplantae</taxon>
        <taxon>Streptophyta</taxon>
        <taxon>Embryophyta</taxon>
        <taxon>Tracheophyta</taxon>
        <taxon>Spermatophyta</taxon>
        <taxon>Magnoliopsida</taxon>
        <taxon>Liliopsida</taxon>
        <taxon>Araceae</taxon>
        <taxon>Aroideae</taxon>
        <taxon>Colocasieae</taxon>
        <taxon>Colocasia</taxon>
    </lineage>
</organism>
<keyword evidence="1" id="KW-1133">Transmembrane helix</keyword>
<dbReference type="EMBL" id="NMUH01000203">
    <property type="protein sequence ID" value="MQL74364.1"/>
    <property type="molecule type" value="Genomic_DNA"/>
</dbReference>
<gene>
    <name evidence="2" type="ORF">Taro_006717</name>
</gene>
<evidence type="ECO:0000313" key="2">
    <source>
        <dbReference type="EMBL" id="MQL74364.1"/>
    </source>
</evidence>
<evidence type="ECO:0000256" key="1">
    <source>
        <dbReference type="SAM" id="Phobius"/>
    </source>
</evidence>
<accession>A0A843TYG4</accession>